<keyword evidence="4" id="KW-1185">Reference proteome</keyword>
<dbReference type="InterPro" id="IPR006058">
    <property type="entry name" value="2Fe2S_fd_BS"/>
</dbReference>
<dbReference type="AlphaFoldDB" id="A0A2S9VFT7"/>
<dbReference type="PANTHER" id="PTHR30212">
    <property type="entry name" value="PROTEIN YIIM"/>
    <property type="match status" value="1"/>
</dbReference>
<dbReference type="InterPro" id="IPR036010">
    <property type="entry name" value="2Fe-2S_ferredoxin-like_sf"/>
</dbReference>
<evidence type="ECO:0000256" key="1">
    <source>
        <dbReference type="ARBA" id="ARBA00023075"/>
    </source>
</evidence>
<dbReference type="Proteomes" id="UP000238949">
    <property type="component" value="Unassembled WGS sequence"/>
</dbReference>
<name>A0A2S9VFT7_9ALTE</name>
<dbReference type="EMBL" id="PVNP01000016">
    <property type="protein sequence ID" value="PRO75165.1"/>
    <property type="molecule type" value="Genomic_DNA"/>
</dbReference>
<organism evidence="3 4">
    <name type="scientific">Alteromonas alba</name>
    <dbReference type="NCBI Taxonomy" id="2079529"/>
    <lineage>
        <taxon>Bacteria</taxon>
        <taxon>Pseudomonadati</taxon>
        <taxon>Pseudomonadota</taxon>
        <taxon>Gammaproteobacteria</taxon>
        <taxon>Alteromonadales</taxon>
        <taxon>Alteromonadaceae</taxon>
        <taxon>Alteromonas/Salinimonas group</taxon>
        <taxon>Alteromonas</taxon>
    </lineage>
</organism>
<reference evidence="4" key="1">
    <citation type="journal article" date="2020" name="Int. J. Syst. Evol. Microbiol.">
        <title>Alteromonas alba sp. nov., a marine bacterium isolated from the seawater of the West Pacific Ocean.</title>
        <authorList>
            <person name="Sun C."/>
            <person name="Wu Y.-H."/>
            <person name="Xamxidin M."/>
            <person name="Cheng H."/>
            <person name="Xu X.-W."/>
        </authorList>
    </citation>
    <scope>NUCLEOTIDE SEQUENCE [LARGE SCALE GENOMIC DNA]</scope>
    <source>
        <strain evidence="4">190</strain>
    </source>
</reference>
<dbReference type="InterPro" id="IPR052353">
    <property type="entry name" value="Benzoxazolinone_Detox_Enz"/>
</dbReference>
<dbReference type="InterPro" id="IPR001041">
    <property type="entry name" value="2Fe-2S_ferredoxin-type"/>
</dbReference>
<dbReference type="PROSITE" id="PS00197">
    <property type="entry name" value="2FE2S_FER_1"/>
    <property type="match status" value="1"/>
</dbReference>
<dbReference type="Pfam" id="PF00111">
    <property type="entry name" value="Fer2"/>
    <property type="match status" value="1"/>
</dbReference>
<dbReference type="OrthoDB" id="9796486at2"/>
<dbReference type="InterPro" id="IPR012675">
    <property type="entry name" value="Beta-grasp_dom_sf"/>
</dbReference>
<dbReference type="Gene3D" id="3.10.20.30">
    <property type="match status" value="1"/>
</dbReference>
<keyword evidence="1" id="KW-0830">Ubiquinone</keyword>
<dbReference type="GO" id="GO:0051537">
    <property type="term" value="F:2 iron, 2 sulfur cluster binding"/>
    <property type="evidence" value="ECO:0007669"/>
    <property type="project" value="InterPro"/>
</dbReference>
<feature type="domain" description="2Fe-2S ferredoxin-type" evidence="2">
    <location>
        <begin position="8"/>
        <end position="90"/>
    </location>
</feature>
<sequence>MTDRDNTYRIDIVDTVTVTAPPDKTLLESLESQKIDVQYHCREGFCGACRTTLLEGEVEYTTDPLAFIDDDEILPCCCKPKNHLKIKLGF</sequence>
<proteinExistence type="predicted"/>
<dbReference type="PANTHER" id="PTHR30212:SF2">
    <property type="entry name" value="PROTEIN YIIM"/>
    <property type="match status" value="1"/>
</dbReference>
<gene>
    <name evidence="3" type="ORF">C6Y40_02880</name>
</gene>
<dbReference type="NCBIfam" id="NF007985">
    <property type="entry name" value="PRK10713.1"/>
    <property type="match status" value="1"/>
</dbReference>
<dbReference type="SUPFAM" id="SSF54292">
    <property type="entry name" value="2Fe-2S ferredoxin-like"/>
    <property type="match status" value="1"/>
</dbReference>
<protein>
    <submittedName>
        <fullName evidence="3">FeS-binding protein</fullName>
    </submittedName>
</protein>
<evidence type="ECO:0000313" key="3">
    <source>
        <dbReference type="EMBL" id="PRO75165.1"/>
    </source>
</evidence>
<dbReference type="RefSeq" id="WP_105933252.1">
    <property type="nucleotide sequence ID" value="NZ_PVNP01000016.1"/>
</dbReference>
<accession>A0A2S9VFT7</accession>
<evidence type="ECO:0000313" key="4">
    <source>
        <dbReference type="Proteomes" id="UP000238949"/>
    </source>
</evidence>
<evidence type="ECO:0000259" key="2">
    <source>
        <dbReference type="PROSITE" id="PS51085"/>
    </source>
</evidence>
<dbReference type="PROSITE" id="PS51085">
    <property type="entry name" value="2FE2S_FER_2"/>
    <property type="match status" value="1"/>
</dbReference>
<comment type="caution">
    <text evidence="3">The sequence shown here is derived from an EMBL/GenBank/DDBJ whole genome shotgun (WGS) entry which is preliminary data.</text>
</comment>
<dbReference type="CDD" id="cd00207">
    <property type="entry name" value="fer2"/>
    <property type="match status" value="1"/>
</dbReference>